<comment type="subcellular location">
    <subcellularLocation>
        <location evidence="1">Membrane</location>
    </subcellularLocation>
</comment>
<dbReference type="InterPro" id="IPR036400">
    <property type="entry name" value="Cyt_B5-like_heme/steroid_sf"/>
</dbReference>
<dbReference type="PANTHER" id="PTHR19359">
    <property type="entry name" value="CYTOCHROME B5"/>
    <property type="match status" value="1"/>
</dbReference>
<name>A0A2V3IPU2_9FLOR</name>
<reference evidence="10 11" key="1">
    <citation type="journal article" date="2018" name="Mol. Biol. Evol.">
        <title>Analysis of the draft genome of the red seaweed Gracilariopsis chorda provides insights into genome size evolution in Rhodophyta.</title>
        <authorList>
            <person name="Lee J."/>
            <person name="Yang E.C."/>
            <person name="Graf L."/>
            <person name="Yang J.H."/>
            <person name="Qiu H."/>
            <person name="Zel Zion U."/>
            <person name="Chan C.X."/>
            <person name="Stephens T.G."/>
            <person name="Weber A.P.M."/>
            <person name="Boo G.H."/>
            <person name="Boo S.M."/>
            <person name="Kim K.M."/>
            <person name="Shin Y."/>
            <person name="Jung M."/>
            <person name="Lee S.J."/>
            <person name="Yim H.S."/>
            <person name="Lee J.H."/>
            <person name="Bhattacharya D."/>
            <person name="Yoon H.S."/>
        </authorList>
    </citation>
    <scope>NUCLEOTIDE SEQUENCE [LARGE SCALE GENOMIC DNA]</scope>
    <source>
        <strain evidence="10 11">SKKU-2015</strain>
        <tissue evidence="10">Whole body</tissue>
    </source>
</reference>
<dbReference type="OrthoDB" id="260519at2759"/>
<evidence type="ECO:0000313" key="11">
    <source>
        <dbReference type="Proteomes" id="UP000247409"/>
    </source>
</evidence>
<dbReference type="InterPro" id="IPR018506">
    <property type="entry name" value="Cyt_B5_heme-BS"/>
</dbReference>
<evidence type="ECO:0000256" key="1">
    <source>
        <dbReference type="ARBA" id="ARBA00004370"/>
    </source>
</evidence>
<organism evidence="10 11">
    <name type="scientific">Gracilariopsis chorda</name>
    <dbReference type="NCBI Taxonomy" id="448386"/>
    <lineage>
        <taxon>Eukaryota</taxon>
        <taxon>Rhodophyta</taxon>
        <taxon>Florideophyceae</taxon>
        <taxon>Rhodymeniophycidae</taxon>
        <taxon>Gracilariales</taxon>
        <taxon>Gracilariaceae</taxon>
        <taxon>Gracilariopsis</taxon>
    </lineage>
</organism>
<comment type="caution">
    <text evidence="10">The sequence shown here is derived from an EMBL/GenBank/DDBJ whole genome shotgun (WGS) entry which is preliminary data.</text>
</comment>
<evidence type="ECO:0000313" key="10">
    <source>
        <dbReference type="EMBL" id="PXF44105.1"/>
    </source>
</evidence>
<evidence type="ECO:0000256" key="6">
    <source>
        <dbReference type="ARBA" id="ARBA00023136"/>
    </source>
</evidence>
<keyword evidence="4 8" id="KW-0479">Metal-binding</keyword>
<keyword evidence="11" id="KW-1185">Reference proteome</keyword>
<dbReference type="Pfam" id="PF00173">
    <property type="entry name" value="Cyt-b5"/>
    <property type="match status" value="1"/>
</dbReference>
<sequence>MPGSKAYPMVEVARHTSSSSCWMVIDSNVYDVTSFLLEHPGGDDILLDSSGRDATREFEDVGHSSDARAQLAELQIGELRDPTPEEVALAEQEARERGESAEAQKGGVVSALAKWLLPLFLVGVAYILRKYVK</sequence>
<evidence type="ECO:0000256" key="3">
    <source>
        <dbReference type="ARBA" id="ARBA00022692"/>
    </source>
</evidence>
<keyword evidence="2 8" id="KW-0349">Heme</keyword>
<evidence type="ECO:0000256" key="2">
    <source>
        <dbReference type="ARBA" id="ARBA00022617"/>
    </source>
</evidence>
<gene>
    <name evidence="10" type="ORF">BWQ96_06186</name>
</gene>
<dbReference type="InterPro" id="IPR050668">
    <property type="entry name" value="Cytochrome_b5"/>
</dbReference>
<comment type="similarity">
    <text evidence="7 8">Belongs to the cytochrome b5 family.</text>
</comment>
<dbReference type="SUPFAM" id="SSF55856">
    <property type="entry name" value="Cytochrome b5-like heme/steroid binding domain"/>
    <property type="match status" value="1"/>
</dbReference>
<dbReference type="GO" id="GO:0020037">
    <property type="term" value="F:heme binding"/>
    <property type="evidence" value="ECO:0007669"/>
    <property type="project" value="UniProtKB-UniRule"/>
</dbReference>
<feature type="transmembrane region" description="Helical" evidence="8">
    <location>
        <begin position="108"/>
        <end position="128"/>
    </location>
</feature>
<keyword evidence="6 8" id="KW-0472">Membrane</keyword>
<keyword evidence="8" id="KW-1133">Transmembrane helix</keyword>
<accession>A0A2V3IPU2</accession>
<dbReference type="Proteomes" id="UP000247409">
    <property type="component" value="Unassembled WGS sequence"/>
</dbReference>
<dbReference type="InterPro" id="IPR001199">
    <property type="entry name" value="Cyt_B5-like_heme/steroid-bd"/>
</dbReference>
<dbReference type="PROSITE" id="PS00191">
    <property type="entry name" value="CYTOCHROME_B5_1"/>
    <property type="match status" value="1"/>
</dbReference>
<evidence type="ECO:0000256" key="8">
    <source>
        <dbReference type="RuleBase" id="RU362121"/>
    </source>
</evidence>
<dbReference type="GO" id="GO:0046872">
    <property type="term" value="F:metal ion binding"/>
    <property type="evidence" value="ECO:0007669"/>
    <property type="project" value="UniProtKB-UniRule"/>
</dbReference>
<dbReference type="FunFam" id="3.10.120.10:FF:000002">
    <property type="entry name" value="Cytochrome b5 type B"/>
    <property type="match status" value="1"/>
</dbReference>
<dbReference type="STRING" id="448386.A0A2V3IPU2"/>
<evidence type="ECO:0000256" key="5">
    <source>
        <dbReference type="ARBA" id="ARBA00023004"/>
    </source>
</evidence>
<feature type="domain" description="Cytochrome b5 heme-binding" evidence="9">
    <location>
        <begin position="4"/>
        <end position="80"/>
    </location>
</feature>
<dbReference type="AlphaFoldDB" id="A0A2V3IPU2"/>
<dbReference type="PANTHER" id="PTHR19359:SF14">
    <property type="entry name" value="CYTOCHROME B5 A"/>
    <property type="match status" value="1"/>
</dbReference>
<protein>
    <submittedName>
        <fullName evidence="10">Cytochrome B5 isoform D</fullName>
    </submittedName>
</protein>
<evidence type="ECO:0000259" key="9">
    <source>
        <dbReference type="PROSITE" id="PS50255"/>
    </source>
</evidence>
<dbReference type="PROSITE" id="PS50255">
    <property type="entry name" value="CYTOCHROME_B5_2"/>
    <property type="match status" value="1"/>
</dbReference>
<dbReference type="PRINTS" id="PR00363">
    <property type="entry name" value="CYTOCHROMEB5"/>
</dbReference>
<evidence type="ECO:0000256" key="7">
    <source>
        <dbReference type="ARBA" id="ARBA00038168"/>
    </source>
</evidence>
<evidence type="ECO:0000256" key="4">
    <source>
        <dbReference type="ARBA" id="ARBA00022723"/>
    </source>
</evidence>
<dbReference type="EMBL" id="NBIV01000102">
    <property type="protein sequence ID" value="PXF44105.1"/>
    <property type="molecule type" value="Genomic_DNA"/>
</dbReference>
<keyword evidence="5 8" id="KW-0408">Iron</keyword>
<dbReference type="Gene3D" id="3.10.120.10">
    <property type="entry name" value="Cytochrome b5-like heme/steroid binding domain"/>
    <property type="match status" value="1"/>
</dbReference>
<keyword evidence="3 8" id="KW-0812">Transmembrane</keyword>
<proteinExistence type="inferred from homology"/>
<dbReference type="GO" id="GO:0016020">
    <property type="term" value="C:membrane"/>
    <property type="evidence" value="ECO:0007669"/>
    <property type="project" value="UniProtKB-SubCell"/>
</dbReference>
<dbReference type="SMART" id="SM01117">
    <property type="entry name" value="Cyt-b5"/>
    <property type="match status" value="1"/>
</dbReference>